<feature type="transmembrane region" description="Helical" evidence="1">
    <location>
        <begin position="42"/>
        <end position="60"/>
    </location>
</feature>
<gene>
    <name evidence="2" type="ORF">HNV11_13365</name>
</gene>
<reference evidence="2 3" key="1">
    <citation type="submission" date="2020-05" db="EMBL/GenBank/DDBJ databases">
        <title>Genome sequencing of Spirosoma sp. TS118.</title>
        <authorList>
            <person name="Lee J.-H."/>
            <person name="Jeong S."/>
            <person name="Zhao L."/>
            <person name="Jung J.-H."/>
            <person name="Kim M.-K."/>
            <person name="Lim S."/>
        </authorList>
    </citation>
    <scope>NUCLEOTIDE SEQUENCE [LARGE SCALE GENOMIC DNA]</scope>
    <source>
        <strain evidence="2 3">TS118</strain>
    </source>
</reference>
<dbReference type="RefSeq" id="WP_171740138.1">
    <property type="nucleotide sequence ID" value="NZ_CP053435.1"/>
</dbReference>
<evidence type="ECO:0000256" key="1">
    <source>
        <dbReference type="SAM" id="Phobius"/>
    </source>
</evidence>
<keyword evidence="1" id="KW-1133">Transmembrane helix</keyword>
<proteinExistence type="predicted"/>
<dbReference type="Proteomes" id="UP000502756">
    <property type="component" value="Chromosome"/>
</dbReference>
<name>A0A6M5Y9V3_9BACT</name>
<keyword evidence="1" id="KW-0472">Membrane</keyword>
<feature type="transmembrane region" description="Helical" evidence="1">
    <location>
        <begin position="12"/>
        <end position="30"/>
    </location>
</feature>
<dbReference type="EMBL" id="CP053435">
    <property type="protein sequence ID" value="QJW90294.1"/>
    <property type="molecule type" value="Genomic_DNA"/>
</dbReference>
<dbReference type="AlphaFoldDB" id="A0A6M5Y9V3"/>
<organism evidence="2 3">
    <name type="scientific">Spirosoma taeanense</name>
    <dbReference type="NCBI Taxonomy" id="2735870"/>
    <lineage>
        <taxon>Bacteria</taxon>
        <taxon>Pseudomonadati</taxon>
        <taxon>Bacteroidota</taxon>
        <taxon>Cytophagia</taxon>
        <taxon>Cytophagales</taxon>
        <taxon>Cytophagaceae</taxon>
        <taxon>Spirosoma</taxon>
    </lineage>
</organism>
<protein>
    <recommendedName>
        <fullName evidence="4">Aerotolerance regulator N-terminal domain-containing protein</fullName>
    </recommendedName>
</protein>
<keyword evidence="3" id="KW-1185">Reference proteome</keyword>
<evidence type="ECO:0000313" key="2">
    <source>
        <dbReference type="EMBL" id="QJW90294.1"/>
    </source>
</evidence>
<accession>A0A6M5Y9V3</accession>
<evidence type="ECO:0000313" key="3">
    <source>
        <dbReference type="Proteomes" id="UP000502756"/>
    </source>
</evidence>
<keyword evidence="1" id="KW-0812">Transmembrane</keyword>
<dbReference type="KEGG" id="stae:HNV11_13365"/>
<sequence length="543" mass="60102">MITLGVDQTDWINWLIGLALVILLAVQIWLLIRQSLPQGRKWLRSGLNVLLWLILTGYFLQISWRTPHPATHALLVGDEVPSSVARSLADSLHIPERFTARTFKATYDSVTLVGQDFPVETLTRLSRAAVQWIPYDQPNQLQTIHWKGIVPLGGMQRVTGRVQSTGRQMLAIRYGNQGLDSIRLREGTNAFALQFPAFAQGRTEVELVLGQTVLDTIRFLAHPTPPITVRFLLDSPDFESKTLADWLGKHGHTVELSATLSKNLSSTVQINKAGKAPAKTPDLLITDPANAASSIIRKAYTEGKAVLFINLTEPEADSRRVNQALGSRWQVRKISNEALVPISANLNALPYKFADGLNQFSVPGYPVAVQQTAGRMGMSLLSETFPLSLSGDSLTYNRIWTAVLARLQPASNGVYVNAPVFRKLPATIRVNTLTTPPTTVKVGQDTVKLVRSPLNDHSAQGFFRPNQPGWQSVQDSLAVYVETNTAEDPMAGRQLVSQFLLAHSRYPSTAKQAARQTEARIPNWVWLTLFVTCLTALWIEPKL</sequence>
<evidence type="ECO:0008006" key="4">
    <source>
        <dbReference type="Google" id="ProtNLM"/>
    </source>
</evidence>